<dbReference type="RefSeq" id="WP_273952417.1">
    <property type="nucleotide sequence ID" value="NZ_JAQSIP010000007.1"/>
</dbReference>
<dbReference type="InterPro" id="IPR050228">
    <property type="entry name" value="Carboxylesterase_BioH"/>
</dbReference>
<sequence>MKPTAPVQLKSLRSFFVGGQTTRLEGLPVQYRSMVLNGAPREVNPNGAHMHGQMYVQHYQLAKPTHPLPVLLWHGGGMTGATWETTPDGRPGWLWRFLEAGYDVYVSDAVERGRSSFAMSPHIFKEAPVFRTQEEGWKTFRLGLTFDDDPAARHTFEGQRFPTAAFDEFTKQWVPRWPDHEGLILSAYEALVQQIGPCIVVGHSQGAGFATEIARRLAHVVRGVVAVEPGGMPAEAPVDALPPHLVVWGDHIAASGSHWLGYRAQAERYFAQAARHTTITVLDLPQAGIPGNSHFPMMDTNSDEIFQRVARWTGAHQN</sequence>
<organism evidence="1 2">
    <name type="scientific">Curvibacter cyanobacteriorum</name>
    <dbReference type="NCBI Taxonomy" id="3026422"/>
    <lineage>
        <taxon>Bacteria</taxon>
        <taxon>Pseudomonadati</taxon>
        <taxon>Pseudomonadota</taxon>
        <taxon>Betaproteobacteria</taxon>
        <taxon>Burkholderiales</taxon>
        <taxon>Comamonadaceae</taxon>
        <taxon>Curvibacter</taxon>
    </lineage>
</organism>
<comment type="caution">
    <text evidence="1">The sequence shown here is derived from an EMBL/GenBank/DDBJ whole genome shotgun (WGS) entry which is preliminary data.</text>
</comment>
<keyword evidence="2" id="KW-1185">Reference proteome</keyword>
<dbReference type="Gene3D" id="3.40.50.1820">
    <property type="entry name" value="alpha/beta hydrolase"/>
    <property type="match status" value="1"/>
</dbReference>
<dbReference type="SUPFAM" id="SSF53474">
    <property type="entry name" value="alpha/beta-Hydrolases"/>
    <property type="match status" value="1"/>
</dbReference>
<dbReference type="CDD" id="cd12808">
    <property type="entry name" value="Esterase_713_like-1"/>
    <property type="match status" value="1"/>
</dbReference>
<accession>A0ABT5N0K6</accession>
<dbReference type="GO" id="GO:0016787">
    <property type="term" value="F:hydrolase activity"/>
    <property type="evidence" value="ECO:0007669"/>
    <property type="project" value="UniProtKB-KW"/>
</dbReference>
<evidence type="ECO:0000313" key="2">
    <source>
        <dbReference type="Proteomes" id="UP001528673"/>
    </source>
</evidence>
<dbReference type="Proteomes" id="UP001528673">
    <property type="component" value="Unassembled WGS sequence"/>
</dbReference>
<keyword evidence="1" id="KW-0378">Hydrolase</keyword>
<name>A0ABT5N0K6_9BURK</name>
<dbReference type="PANTHER" id="PTHR43194">
    <property type="entry name" value="HYDROLASE ALPHA/BETA FOLD FAMILY"/>
    <property type="match status" value="1"/>
</dbReference>
<dbReference type="PANTHER" id="PTHR43194:SF5">
    <property type="entry name" value="PIMELOYL-[ACYL-CARRIER PROTEIN] METHYL ESTER ESTERASE"/>
    <property type="match status" value="1"/>
</dbReference>
<gene>
    <name evidence="1" type="ORF">PSQ40_14795</name>
</gene>
<proteinExistence type="predicted"/>
<evidence type="ECO:0000313" key="1">
    <source>
        <dbReference type="EMBL" id="MDD0839849.1"/>
    </source>
</evidence>
<dbReference type="EMBL" id="JAQSIP010000007">
    <property type="protein sequence ID" value="MDD0839849.1"/>
    <property type="molecule type" value="Genomic_DNA"/>
</dbReference>
<reference evidence="1 2" key="1">
    <citation type="submission" date="2023-02" db="EMBL/GenBank/DDBJ databases">
        <title>Bacterial whole genomic sequence of Curvibacter sp. HBC61.</title>
        <authorList>
            <person name="Le V."/>
            <person name="Ko S.-R."/>
            <person name="Ahn C.-Y."/>
            <person name="Oh H.-M."/>
        </authorList>
    </citation>
    <scope>NUCLEOTIDE SEQUENCE [LARGE SCALE GENOMIC DNA]</scope>
    <source>
        <strain evidence="1 2">HBC61</strain>
    </source>
</reference>
<protein>
    <submittedName>
        <fullName evidence="1">Alpha/beta fold hydrolase</fullName>
    </submittedName>
</protein>
<dbReference type="InterPro" id="IPR029058">
    <property type="entry name" value="AB_hydrolase_fold"/>
</dbReference>